<dbReference type="Proteomes" id="UP000256708">
    <property type="component" value="Unassembled WGS sequence"/>
</dbReference>
<dbReference type="SUPFAM" id="SSF142906">
    <property type="entry name" value="YjbR-like"/>
    <property type="match status" value="1"/>
</dbReference>
<dbReference type="PANTHER" id="PTHR35145:SF1">
    <property type="entry name" value="CYTOPLASMIC PROTEIN"/>
    <property type="match status" value="1"/>
</dbReference>
<comment type="caution">
    <text evidence="1">The sequence shown here is derived from an EMBL/GenBank/DDBJ whole genome shotgun (WGS) entry which is preliminary data.</text>
</comment>
<dbReference type="OrthoDB" id="9789813at2"/>
<dbReference type="AlphaFoldDB" id="A0A3D8L6M8"/>
<keyword evidence="2" id="KW-1185">Reference proteome</keyword>
<name>A0A3D8L6M8_9BACT</name>
<dbReference type="RefSeq" id="WP_115567641.1">
    <property type="nucleotide sequence ID" value="NZ_QRGR01000029.1"/>
</dbReference>
<dbReference type="InterPro" id="IPR007351">
    <property type="entry name" value="YjbR"/>
</dbReference>
<dbReference type="PANTHER" id="PTHR35145">
    <property type="entry name" value="CYTOPLASMIC PROTEIN-RELATED"/>
    <property type="match status" value="1"/>
</dbReference>
<organism evidence="1 2">
    <name type="scientific">Pontibacter diazotrophicus</name>
    <dbReference type="NCBI Taxonomy" id="1400979"/>
    <lineage>
        <taxon>Bacteria</taxon>
        <taxon>Pseudomonadati</taxon>
        <taxon>Bacteroidota</taxon>
        <taxon>Cytophagia</taxon>
        <taxon>Cytophagales</taxon>
        <taxon>Hymenobacteraceae</taxon>
        <taxon>Pontibacter</taxon>
    </lineage>
</organism>
<proteinExistence type="predicted"/>
<reference evidence="2" key="1">
    <citation type="submission" date="2018-08" db="EMBL/GenBank/DDBJ databases">
        <authorList>
            <person name="Liu Z.-W."/>
            <person name="Du Z.-J."/>
        </authorList>
    </citation>
    <scope>NUCLEOTIDE SEQUENCE [LARGE SCALE GENOMIC DNA]</scope>
    <source>
        <strain evidence="2">H4X</strain>
    </source>
</reference>
<evidence type="ECO:0000313" key="2">
    <source>
        <dbReference type="Proteomes" id="UP000256708"/>
    </source>
</evidence>
<dbReference type="Pfam" id="PF04237">
    <property type="entry name" value="YjbR"/>
    <property type="match status" value="1"/>
</dbReference>
<accession>A0A3D8L6M8</accession>
<gene>
    <name evidence="1" type="ORF">DXT99_21445</name>
</gene>
<dbReference type="EMBL" id="QRGR01000029">
    <property type="protein sequence ID" value="RDV13065.1"/>
    <property type="molecule type" value="Genomic_DNA"/>
</dbReference>
<dbReference type="InterPro" id="IPR058532">
    <property type="entry name" value="YjbR/MT2646/Rv2570-like"/>
</dbReference>
<dbReference type="InterPro" id="IPR038056">
    <property type="entry name" value="YjbR-like_sf"/>
</dbReference>
<sequence>MTIEELQDICRELPGVTEDIKWENDLCFCVESKIFLVVGLNQSPATASFKATPEEFAAMTERSGFAPAPYLARHHWVLAKSIHHLTRQEWAQHARKAYELVVAKLPKKVQQALQQR</sequence>
<evidence type="ECO:0000313" key="1">
    <source>
        <dbReference type="EMBL" id="RDV13065.1"/>
    </source>
</evidence>
<dbReference type="Gene3D" id="3.90.1150.30">
    <property type="match status" value="1"/>
</dbReference>
<evidence type="ECO:0008006" key="3">
    <source>
        <dbReference type="Google" id="ProtNLM"/>
    </source>
</evidence>
<protein>
    <recommendedName>
        <fullName evidence="3">MmcQ/YjbR family DNA-binding protein</fullName>
    </recommendedName>
</protein>